<name>A0A414T365_9FIRM</name>
<gene>
    <name evidence="2" type="ORF">DW264_09220</name>
</gene>
<dbReference type="InterPro" id="IPR029044">
    <property type="entry name" value="Nucleotide-diphossugar_trans"/>
</dbReference>
<evidence type="ECO:0000259" key="1">
    <source>
        <dbReference type="Pfam" id="PF00535"/>
    </source>
</evidence>
<comment type="caution">
    <text evidence="2">The sequence shown here is derived from an EMBL/GenBank/DDBJ whole genome shotgun (WGS) entry which is preliminary data.</text>
</comment>
<dbReference type="InterPro" id="IPR050834">
    <property type="entry name" value="Glycosyltransf_2"/>
</dbReference>
<protein>
    <submittedName>
        <fullName evidence="2">Glycosyltransferase</fullName>
    </submittedName>
</protein>
<proteinExistence type="predicted"/>
<dbReference type="PANTHER" id="PTHR43685">
    <property type="entry name" value="GLYCOSYLTRANSFERASE"/>
    <property type="match status" value="1"/>
</dbReference>
<dbReference type="Gene3D" id="3.90.550.10">
    <property type="entry name" value="Spore Coat Polysaccharide Biosynthesis Protein SpsA, Chain A"/>
    <property type="match status" value="1"/>
</dbReference>
<dbReference type="InterPro" id="IPR001173">
    <property type="entry name" value="Glyco_trans_2-like"/>
</dbReference>
<dbReference type="GO" id="GO:0016740">
    <property type="term" value="F:transferase activity"/>
    <property type="evidence" value="ECO:0007669"/>
    <property type="project" value="UniProtKB-KW"/>
</dbReference>
<dbReference type="Proteomes" id="UP000284051">
    <property type="component" value="Unassembled WGS sequence"/>
</dbReference>
<dbReference type="AlphaFoldDB" id="A0A414T365"/>
<accession>A0A414T365</accession>
<dbReference type="Pfam" id="PF00535">
    <property type="entry name" value="Glycos_transf_2"/>
    <property type="match status" value="1"/>
</dbReference>
<dbReference type="EMBL" id="QRID01000007">
    <property type="protein sequence ID" value="RHG28622.1"/>
    <property type="molecule type" value="Genomic_DNA"/>
</dbReference>
<dbReference type="SUPFAM" id="SSF53448">
    <property type="entry name" value="Nucleotide-diphospho-sugar transferases"/>
    <property type="match status" value="1"/>
</dbReference>
<sequence>MEINGGSMEPLVTVLISSYNQGAYITECLNSVLNQSYKNLQVIVVDDGSQDDTLDILQSFEDERLTALTTEKNTAFRLYEIAEKEIQGKYVAELALDDRWTLDKIKKQVDFLESHGSIGAVFSWCEVLTPDLNEKERLEKIFNVQNREMHEWFRELIVEGNKFNNPSVMFRTEVFQKYGGYRFRYRQLQDLELWLRMLPNETIYVMPEKLTYYMWHPQDKVGNISAATVDNMVRLDTEMSYILFDVFRNTDGDFFNRSFSRELEGDMSLENEDIVCKKFLILACFNSSVFQDAAILFYHEYIREDGVLDVLEHKYGFSRADFWKYEGEKGSVHDMMTYRDLAVKWRETYYNNQK</sequence>
<evidence type="ECO:0000313" key="3">
    <source>
        <dbReference type="Proteomes" id="UP000284051"/>
    </source>
</evidence>
<feature type="domain" description="Glycosyltransferase 2-like" evidence="1">
    <location>
        <begin position="13"/>
        <end position="130"/>
    </location>
</feature>
<keyword evidence="2" id="KW-0808">Transferase</keyword>
<evidence type="ECO:0000313" key="2">
    <source>
        <dbReference type="EMBL" id="RHG28622.1"/>
    </source>
</evidence>
<dbReference type="PANTHER" id="PTHR43685:SF2">
    <property type="entry name" value="GLYCOSYLTRANSFERASE 2-LIKE DOMAIN-CONTAINING PROTEIN"/>
    <property type="match status" value="1"/>
</dbReference>
<organism evidence="2 3">
    <name type="scientific">Roseburia intestinalis</name>
    <dbReference type="NCBI Taxonomy" id="166486"/>
    <lineage>
        <taxon>Bacteria</taxon>
        <taxon>Bacillati</taxon>
        <taxon>Bacillota</taxon>
        <taxon>Clostridia</taxon>
        <taxon>Lachnospirales</taxon>
        <taxon>Lachnospiraceae</taxon>
        <taxon>Roseburia</taxon>
    </lineage>
</organism>
<reference evidence="2 3" key="1">
    <citation type="submission" date="2018-08" db="EMBL/GenBank/DDBJ databases">
        <title>A genome reference for cultivated species of the human gut microbiota.</title>
        <authorList>
            <person name="Zou Y."/>
            <person name="Xue W."/>
            <person name="Luo G."/>
        </authorList>
    </citation>
    <scope>NUCLEOTIDE SEQUENCE [LARGE SCALE GENOMIC DNA]</scope>
    <source>
        <strain evidence="2 3">AM22-21LB</strain>
    </source>
</reference>